<proteinExistence type="predicted"/>
<feature type="non-terminal residue" evidence="2">
    <location>
        <position position="1"/>
    </location>
</feature>
<reference evidence="2" key="1">
    <citation type="submission" date="2023-07" db="EMBL/GenBank/DDBJ databases">
        <title>draft genome sequence of fig (Ficus carica).</title>
        <authorList>
            <person name="Takahashi T."/>
            <person name="Nishimura K."/>
        </authorList>
    </citation>
    <scope>NUCLEOTIDE SEQUENCE</scope>
</reference>
<gene>
    <name evidence="1" type="ORF">TIFTF001_056413</name>
    <name evidence="2" type="ORF">TIFTF001_056414</name>
</gene>
<dbReference type="AlphaFoldDB" id="A0AA88JHX6"/>
<organism evidence="2 3">
    <name type="scientific">Ficus carica</name>
    <name type="common">Common fig</name>
    <dbReference type="NCBI Taxonomy" id="3494"/>
    <lineage>
        <taxon>Eukaryota</taxon>
        <taxon>Viridiplantae</taxon>
        <taxon>Streptophyta</taxon>
        <taxon>Embryophyta</taxon>
        <taxon>Tracheophyta</taxon>
        <taxon>Spermatophyta</taxon>
        <taxon>Magnoliopsida</taxon>
        <taxon>eudicotyledons</taxon>
        <taxon>Gunneridae</taxon>
        <taxon>Pentapetalae</taxon>
        <taxon>rosids</taxon>
        <taxon>fabids</taxon>
        <taxon>Rosales</taxon>
        <taxon>Moraceae</taxon>
        <taxon>Ficeae</taxon>
        <taxon>Ficus</taxon>
    </lineage>
</organism>
<dbReference type="GO" id="GO:0006364">
    <property type="term" value="P:rRNA processing"/>
    <property type="evidence" value="ECO:0007669"/>
    <property type="project" value="InterPro"/>
</dbReference>
<dbReference type="EMBL" id="BTGU01020691">
    <property type="protein sequence ID" value="GMN75384.1"/>
    <property type="molecule type" value="Genomic_DNA"/>
</dbReference>
<protein>
    <submittedName>
        <fullName evidence="2">Uncharacterized protein</fullName>
    </submittedName>
</protein>
<sequence length="46" mass="5222">MLMKTQDIGYVLKKAQSEKKRIEKLVATLYAVDNQPSNGHVYLAEV</sequence>
<dbReference type="GO" id="GO:0032040">
    <property type="term" value="C:small-subunit processome"/>
    <property type="evidence" value="ECO:0007669"/>
    <property type="project" value="InterPro"/>
</dbReference>
<comment type="caution">
    <text evidence="2">The sequence shown here is derived from an EMBL/GenBank/DDBJ whole genome shotgun (WGS) entry which is preliminary data.</text>
</comment>
<dbReference type="InterPro" id="IPR007144">
    <property type="entry name" value="SSU_processome_Utp11"/>
</dbReference>
<dbReference type="Proteomes" id="UP001187192">
    <property type="component" value="Unassembled WGS sequence"/>
</dbReference>
<evidence type="ECO:0000313" key="2">
    <source>
        <dbReference type="EMBL" id="GMN75394.1"/>
    </source>
</evidence>
<keyword evidence="3" id="KW-1185">Reference proteome</keyword>
<dbReference type="Pfam" id="PF03998">
    <property type="entry name" value="Utp11"/>
    <property type="match status" value="1"/>
</dbReference>
<name>A0AA88JHX6_FICCA</name>
<dbReference type="EMBL" id="BTGU01020693">
    <property type="protein sequence ID" value="GMN75394.1"/>
    <property type="molecule type" value="Genomic_DNA"/>
</dbReference>
<accession>A0AA88JHX6</accession>
<evidence type="ECO:0000313" key="1">
    <source>
        <dbReference type="EMBL" id="GMN75384.1"/>
    </source>
</evidence>
<evidence type="ECO:0000313" key="3">
    <source>
        <dbReference type="Proteomes" id="UP001187192"/>
    </source>
</evidence>